<evidence type="ECO:0000313" key="4">
    <source>
        <dbReference type="Proteomes" id="UP000289718"/>
    </source>
</evidence>
<organism evidence="3 4">
    <name type="scientific">Halarcobacter mediterraneus</name>
    <dbReference type="NCBI Taxonomy" id="2023153"/>
    <lineage>
        <taxon>Bacteria</taxon>
        <taxon>Pseudomonadati</taxon>
        <taxon>Campylobacterota</taxon>
        <taxon>Epsilonproteobacteria</taxon>
        <taxon>Campylobacterales</taxon>
        <taxon>Arcobacteraceae</taxon>
        <taxon>Halarcobacter</taxon>
    </lineage>
</organism>
<comment type="caution">
    <text evidence="3">The sequence shown here is derived from an EMBL/GenBank/DDBJ whole genome shotgun (WGS) entry which is preliminary data.</text>
</comment>
<keyword evidence="4" id="KW-1185">Reference proteome</keyword>
<evidence type="ECO:0008006" key="5">
    <source>
        <dbReference type="Google" id="ProtNLM"/>
    </source>
</evidence>
<name>A0A4Q1B2M5_9BACT</name>
<sequence length="187" mass="22337">MKKYLIIFILFISILSANTQTQTQKPSELELFLFKIGFEALLNDVDETKQKTDLNEEDIKELKQKVTLLMDEVYKEKTSLENKNNNEDIDKLKEEIKLLKKELIQFKNRNNIEIKEKKVFVPKKNSIKYKNYIVATNIANIYTLPNANSQKIDKVKRNTVLKIERCDRFGWCKFYQEEKYIQQFLLK</sequence>
<feature type="coiled-coil region" evidence="1">
    <location>
        <begin position="45"/>
        <end position="109"/>
    </location>
</feature>
<keyword evidence="1" id="KW-0175">Coiled coil</keyword>
<feature type="signal peptide" evidence="2">
    <location>
        <begin position="1"/>
        <end position="19"/>
    </location>
</feature>
<proteinExistence type="predicted"/>
<keyword evidence="2" id="KW-0732">Signal</keyword>
<dbReference type="Proteomes" id="UP000289718">
    <property type="component" value="Unassembled WGS sequence"/>
</dbReference>
<gene>
    <name evidence="3" type="ORF">CP965_10395</name>
</gene>
<feature type="chain" id="PRO_5020619074" description="SH3b domain-containing protein" evidence="2">
    <location>
        <begin position="20"/>
        <end position="187"/>
    </location>
</feature>
<dbReference type="OrthoDB" id="5366022at2"/>
<evidence type="ECO:0000256" key="1">
    <source>
        <dbReference type="SAM" id="Coils"/>
    </source>
</evidence>
<evidence type="ECO:0000313" key="3">
    <source>
        <dbReference type="EMBL" id="RXK12179.1"/>
    </source>
</evidence>
<dbReference type="AlphaFoldDB" id="A0A4Q1B2M5"/>
<accession>A0A4Q1B2M5</accession>
<protein>
    <recommendedName>
        <fullName evidence="5">SH3b domain-containing protein</fullName>
    </recommendedName>
</protein>
<reference evidence="3 4" key="1">
    <citation type="submission" date="2017-09" db="EMBL/GenBank/DDBJ databases">
        <title>Genomics of the genus Arcobacter.</title>
        <authorList>
            <person name="Perez-Cataluna A."/>
            <person name="Figueras M.J."/>
            <person name="Salas-Masso N."/>
        </authorList>
    </citation>
    <scope>NUCLEOTIDE SEQUENCE [LARGE SCALE GENOMIC DNA]</scope>
    <source>
        <strain evidence="3 4">F156-34</strain>
    </source>
</reference>
<dbReference type="RefSeq" id="WP_129062044.1">
    <property type="nucleotide sequence ID" value="NZ_NXIE01000004.1"/>
</dbReference>
<dbReference type="EMBL" id="NXIE01000004">
    <property type="protein sequence ID" value="RXK12179.1"/>
    <property type="molecule type" value="Genomic_DNA"/>
</dbReference>
<evidence type="ECO:0000256" key="2">
    <source>
        <dbReference type="SAM" id="SignalP"/>
    </source>
</evidence>